<comment type="caution">
    <text evidence="1">The sequence shown here is derived from an EMBL/GenBank/DDBJ whole genome shotgun (WGS) entry which is preliminary data.</text>
</comment>
<dbReference type="EMBL" id="BIFS01000001">
    <property type="protein sequence ID" value="GCE18559.1"/>
    <property type="molecule type" value="Genomic_DNA"/>
</dbReference>
<proteinExistence type="predicted"/>
<evidence type="ECO:0000313" key="1">
    <source>
        <dbReference type="EMBL" id="GCE18559.1"/>
    </source>
</evidence>
<reference evidence="2" key="1">
    <citation type="submission" date="2018-12" db="EMBL/GenBank/DDBJ databases">
        <title>Tengunoibacter tsumagoiensis gen. nov., sp. nov., Dictyobacter kobayashii sp. nov., D. alpinus sp. nov., and D. joshuensis sp. nov. and description of Dictyobacteraceae fam. nov. within the order Ktedonobacterales isolated from Tengu-no-mugimeshi.</title>
        <authorList>
            <person name="Wang C.M."/>
            <person name="Zheng Y."/>
            <person name="Sakai Y."/>
            <person name="Toyoda A."/>
            <person name="Minakuchi Y."/>
            <person name="Abe K."/>
            <person name="Yokota A."/>
            <person name="Yabe S."/>
        </authorList>
    </citation>
    <scope>NUCLEOTIDE SEQUENCE [LARGE SCALE GENOMIC DNA]</scope>
    <source>
        <strain evidence="2">Uno11</strain>
    </source>
</reference>
<organism evidence="1 2">
    <name type="scientific">Dictyobacter kobayashii</name>
    <dbReference type="NCBI Taxonomy" id="2014872"/>
    <lineage>
        <taxon>Bacteria</taxon>
        <taxon>Bacillati</taxon>
        <taxon>Chloroflexota</taxon>
        <taxon>Ktedonobacteria</taxon>
        <taxon>Ktedonobacterales</taxon>
        <taxon>Dictyobacteraceae</taxon>
        <taxon>Dictyobacter</taxon>
    </lineage>
</organism>
<dbReference type="Proteomes" id="UP000287188">
    <property type="component" value="Unassembled WGS sequence"/>
</dbReference>
<gene>
    <name evidence="1" type="ORF">KDK_23590</name>
</gene>
<name>A0A402AHI6_9CHLR</name>
<protein>
    <submittedName>
        <fullName evidence="1">Uncharacterized protein</fullName>
    </submittedName>
</protein>
<evidence type="ECO:0000313" key="2">
    <source>
        <dbReference type="Proteomes" id="UP000287188"/>
    </source>
</evidence>
<keyword evidence="2" id="KW-1185">Reference proteome</keyword>
<sequence length="64" mass="6947">MHPHRIMPWSPLASPQDNALVGGMIIPLHPHRTAPDQGDDPLTFPRENALVEGLVAFASPQDDA</sequence>
<dbReference type="AlphaFoldDB" id="A0A402AHI6"/>
<accession>A0A402AHI6</accession>
<dbReference type="RefSeq" id="WP_126550076.1">
    <property type="nucleotide sequence ID" value="NZ_BIFS01000001.1"/>
</dbReference>